<dbReference type="EC" id="1.20.4.1" evidence="4"/>
<dbReference type="InterPro" id="IPR036249">
    <property type="entry name" value="Thioredoxin-like_sf"/>
</dbReference>
<evidence type="ECO:0000256" key="3">
    <source>
        <dbReference type="PROSITE-ProRule" id="PRU01282"/>
    </source>
</evidence>
<dbReference type="Pfam" id="PF03960">
    <property type="entry name" value="ArsC"/>
    <property type="match status" value="1"/>
</dbReference>
<reference evidence="5 6" key="1">
    <citation type="submission" date="2019-04" db="EMBL/GenBank/DDBJ databases">
        <title>Trinickia sp. 7GSK02, isolated from subtropical forest soil.</title>
        <authorList>
            <person name="Gao Z.-H."/>
            <person name="Qiu L.-H."/>
        </authorList>
    </citation>
    <scope>NUCLEOTIDE SEQUENCE [LARGE SCALE GENOMIC DNA]</scope>
    <source>
        <strain evidence="5 6">7GSK02</strain>
    </source>
</reference>
<dbReference type="EMBL" id="SWJE01000007">
    <property type="protein sequence ID" value="TKC88362.1"/>
    <property type="molecule type" value="Genomic_DNA"/>
</dbReference>
<comment type="caution">
    <text evidence="5">The sequence shown here is derived from an EMBL/GenBank/DDBJ whole genome shotgun (WGS) entry which is preliminary data.</text>
</comment>
<accession>A0A4U1I502</accession>
<proteinExistence type="inferred from homology"/>
<dbReference type="NCBIfam" id="TIGR00014">
    <property type="entry name" value="arsC"/>
    <property type="match status" value="1"/>
</dbReference>
<evidence type="ECO:0000256" key="4">
    <source>
        <dbReference type="RuleBase" id="RU362029"/>
    </source>
</evidence>
<dbReference type="InterPro" id="IPR006659">
    <property type="entry name" value="Arsenate_reductase"/>
</dbReference>
<dbReference type="PANTHER" id="PTHR30041:SF4">
    <property type="entry name" value="ARSENATE REDUCTASE"/>
    <property type="match status" value="1"/>
</dbReference>
<dbReference type="GO" id="GO:0008794">
    <property type="term" value="F:arsenate reductase (glutaredoxin) activity"/>
    <property type="evidence" value="ECO:0007669"/>
    <property type="project" value="UniProtKB-UniRule"/>
</dbReference>
<comment type="catalytic activity">
    <reaction evidence="4">
        <text>[glutaredoxin]-dithiol + arsenate + glutathione + H(+) = glutathionyl-S-S-[glutaredoxin] + arsenite + H2O</text>
        <dbReference type="Rhea" id="RHEA:22016"/>
        <dbReference type="Rhea" id="RHEA-COMP:10729"/>
        <dbReference type="Rhea" id="RHEA-COMP:17668"/>
        <dbReference type="ChEBI" id="CHEBI:15377"/>
        <dbReference type="ChEBI" id="CHEBI:15378"/>
        <dbReference type="ChEBI" id="CHEBI:29242"/>
        <dbReference type="ChEBI" id="CHEBI:29950"/>
        <dbReference type="ChEBI" id="CHEBI:48597"/>
        <dbReference type="ChEBI" id="CHEBI:57925"/>
        <dbReference type="ChEBI" id="CHEBI:146199"/>
        <dbReference type="EC" id="1.20.4.1"/>
    </reaction>
</comment>
<evidence type="ECO:0000313" key="5">
    <source>
        <dbReference type="EMBL" id="TKC88362.1"/>
    </source>
</evidence>
<dbReference type="RefSeq" id="WP_136895647.1">
    <property type="nucleotide sequence ID" value="NZ_SWJE01000007.1"/>
</dbReference>
<protein>
    <recommendedName>
        <fullName evidence="4">Arsenate reductase</fullName>
        <ecNumber evidence="4">1.20.4.1</ecNumber>
    </recommendedName>
</protein>
<dbReference type="AlphaFoldDB" id="A0A4U1I502"/>
<comment type="similarity">
    <text evidence="1 3 4">Belongs to the ArsC family.</text>
</comment>
<evidence type="ECO:0000256" key="2">
    <source>
        <dbReference type="ARBA" id="ARBA00023002"/>
    </source>
</evidence>
<dbReference type="Proteomes" id="UP000305539">
    <property type="component" value="Unassembled WGS sequence"/>
</dbReference>
<dbReference type="SUPFAM" id="SSF52833">
    <property type="entry name" value="Thioredoxin-like"/>
    <property type="match status" value="1"/>
</dbReference>
<dbReference type="Gene3D" id="3.40.30.10">
    <property type="entry name" value="Glutaredoxin"/>
    <property type="match status" value="1"/>
</dbReference>
<dbReference type="PROSITE" id="PS51353">
    <property type="entry name" value="ARSC"/>
    <property type="match status" value="1"/>
</dbReference>
<organism evidence="5 6">
    <name type="scientific">Trinickia terrae</name>
    <dbReference type="NCBI Taxonomy" id="2571161"/>
    <lineage>
        <taxon>Bacteria</taxon>
        <taxon>Pseudomonadati</taxon>
        <taxon>Pseudomonadota</taxon>
        <taxon>Betaproteobacteria</taxon>
        <taxon>Burkholderiales</taxon>
        <taxon>Burkholderiaceae</taxon>
        <taxon>Trinickia</taxon>
    </lineage>
</organism>
<sequence>MITIYHNPRCSKSRSACDLVDNTLKVSNESVEIVEYLKHPPTVAQLKELHQMLGGSVRDMLRDNEAPYKELGLDNDRLTDDQLCEAIAAHPILLQRPIVVRDGKAVIGRPPEAVKTLFD</sequence>
<keyword evidence="2 4" id="KW-0560">Oxidoreductase</keyword>
<dbReference type="CDD" id="cd03034">
    <property type="entry name" value="ArsC_ArsC"/>
    <property type="match status" value="1"/>
</dbReference>
<dbReference type="PANTHER" id="PTHR30041">
    <property type="entry name" value="ARSENATE REDUCTASE"/>
    <property type="match status" value="1"/>
</dbReference>
<name>A0A4U1I502_9BURK</name>
<evidence type="ECO:0000313" key="6">
    <source>
        <dbReference type="Proteomes" id="UP000305539"/>
    </source>
</evidence>
<evidence type="ECO:0000256" key="1">
    <source>
        <dbReference type="ARBA" id="ARBA00007198"/>
    </source>
</evidence>
<gene>
    <name evidence="5" type="primary">arsC</name>
    <name evidence="5" type="ORF">FAZ69_14545</name>
</gene>
<dbReference type="InterPro" id="IPR006660">
    <property type="entry name" value="Arsenate_reductase-like"/>
</dbReference>
<keyword evidence="6" id="KW-1185">Reference proteome</keyword>
<dbReference type="OrthoDB" id="9790554at2"/>